<reference evidence="2 3" key="1">
    <citation type="journal article" date="2016" name="Int. J. Syst. Evol. Microbiol.">
        <title>Nocardioides albidus sp. nov., an actinobacterium isolated from garden soil.</title>
        <authorList>
            <person name="Singh H."/>
            <person name="Du J."/>
            <person name="Trinh H."/>
            <person name="Won K."/>
            <person name="Yang J.E."/>
            <person name="Yin C."/>
            <person name="Kook M."/>
            <person name="Yi T.H."/>
        </authorList>
    </citation>
    <scope>NUCLEOTIDE SEQUENCE [LARGE SCALE GENOMIC DNA]</scope>
    <source>
        <strain evidence="2 3">CCTCC AB 2015297</strain>
    </source>
</reference>
<sequence>MSGPDDAERSVAPPATPSWLTTPCPSWCRRAHGEDDHPEDRYHQSESTILVAVAGSGDTVPVSASLVPVTLVVRVGQYPDAATWVLVEPAEGRHPRIALSPESARDLAAALLAQVDGLAGGDLGAGASDPRDR</sequence>
<gene>
    <name evidence="2" type="ORF">FHP29_07300</name>
</gene>
<dbReference type="OrthoDB" id="5082479at2"/>
<accession>A0A5C4W3N1</accession>
<feature type="region of interest" description="Disordered" evidence="1">
    <location>
        <begin position="1"/>
        <end position="44"/>
    </location>
</feature>
<keyword evidence="3" id="KW-1185">Reference proteome</keyword>
<organism evidence="2 3">
    <name type="scientific">Nocardioides albidus</name>
    <dbReference type="NCBI Taxonomy" id="1517589"/>
    <lineage>
        <taxon>Bacteria</taxon>
        <taxon>Bacillati</taxon>
        <taxon>Actinomycetota</taxon>
        <taxon>Actinomycetes</taxon>
        <taxon>Propionibacteriales</taxon>
        <taxon>Nocardioidaceae</taxon>
        <taxon>Nocardioides</taxon>
    </lineage>
</organism>
<proteinExistence type="predicted"/>
<dbReference type="AlphaFoldDB" id="A0A5C4W3N1"/>
<comment type="caution">
    <text evidence="2">The sequence shown here is derived from an EMBL/GenBank/DDBJ whole genome shotgun (WGS) entry which is preliminary data.</text>
</comment>
<dbReference type="InterPro" id="IPR054202">
    <property type="entry name" value="DUF6907"/>
</dbReference>
<evidence type="ECO:0000313" key="2">
    <source>
        <dbReference type="EMBL" id="TNM42800.1"/>
    </source>
</evidence>
<dbReference type="Pfam" id="PF21848">
    <property type="entry name" value="DUF6907"/>
    <property type="match status" value="1"/>
</dbReference>
<name>A0A5C4W3N1_9ACTN</name>
<dbReference type="Proteomes" id="UP000313231">
    <property type="component" value="Unassembled WGS sequence"/>
</dbReference>
<evidence type="ECO:0000256" key="1">
    <source>
        <dbReference type="SAM" id="MobiDB-lite"/>
    </source>
</evidence>
<feature type="compositionally biased region" description="Basic and acidic residues" evidence="1">
    <location>
        <begin position="31"/>
        <end position="44"/>
    </location>
</feature>
<protein>
    <submittedName>
        <fullName evidence="2">Uncharacterized protein</fullName>
    </submittedName>
</protein>
<dbReference type="RefSeq" id="WP_139622197.1">
    <property type="nucleotide sequence ID" value="NZ_VDMP01000020.1"/>
</dbReference>
<evidence type="ECO:0000313" key="3">
    <source>
        <dbReference type="Proteomes" id="UP000313231"/>
    </source>
</evidence>
<dbReference type="EMBL" id="VDMP01000020">
    <property type="protein sequence ID" value="TNM42800.1"/>
    <property type="molecule type" value="Genomic_DNA"/>
</dbReference>